<organism evidence="5 6">
    <name type="scientific">Candida viswanathii</name>
    <dbReference type="NCBI Taxonomy" id="5486"/>
    <lineage>
        <taxon>Eukaryota</taxon>
        <taxon>Fungi</taxon>
        <taxon>Dikarya</taxon>
        <taxon>Ascomycota</taxon>
        <taxon>Saccharomycotina</taxon>
        <taxon>Pichiomycetes</taxon>
        <taxon>Debaryomycetaceae</taxon>
        <taxon>Candida/Lodderomyces clade</taxon>
        <taxon>Candida</taxon>
    </lineage>
</organism>
<comment type="caution">
    <text evidence="5">The sequence shown here is derived from an EMBL/GenBank/DDBJ whole genome shotgun (WGS) entry which is preliminary data.</text>
</comment>
<evidence type="ECO:0000313" key="5">
    <source>
        <dbReference type="EMBL" id="RCK65980.1"/>
    </source>
</evidence>
<feature type="region of interest" description="Disordered" evidence="3">
    <location>
        <begin position="1"/>
        <end position="58"/>
    </location>
</feature>
<dbReference type="OrthoDB" id="727118at2759"/>
<feature type="domain" description="Striatin N-terminal" evidence="4">
    <location>
        <begin position="61"/>
        <end position="161"/>
    </location>
</feature>
<feature type="compositionally biased region" description="Polar residues" evidence="3">
    <location>
        <begin position="1"/>
        <end position="21"/>
    </location>
</feature>
<dbReference type="EMBL" id="QLNQ01000018">
    <property type="protein sequence ID" value="RCK65980.1"/>
    <property type="molecule type" value="Genomic_DNA"/>
</dbReference>
<feature type="region of interest" description="Disordered" evidence="3">
    <location>
        <begin position="281"/>
        <end position="337"/>
    </location>
</feature>
<proteinExistence type="predicted"/>
<keyword evidence="6" id="KW-1185">Reference proteome</keyword>
<feature type="coiled-coil region" evidence="2">
    <location>
        <begin position="101"/>
        <end position="135"/>
    </location>
</feature>
<dbReference type="AlphaFoldDB" id="A0A367YJU9"/>
<dbReference type="STRING" id="5486.A0A367YJU9"/>
<feature type="compositionally biased region" description="Low complexity" evidence="3">
    <location>
        <begin position="22"/>
        <end position="47"/>
    </location>
</feature>
<evidence type="ECO:0000256" key="1">
    <source>
        <dbReference type="ARBA" id="ARBA00023054"/>
    </source>
</evidence>
<dbReference type="Pfam" id="PF08232">
    <property type="entry name" value="Striatin"/>
    <property type="match status" value="1"/>
</dbReference>
<feature type="compositionally biased region" description="Basic and acidic residues" evidence="3">
    <location>
        <begin position="292"/>
        <end position="305"/>
    </location>
</feature>
<reference evidence="5 6" key="1">
    <citation type="submission" date="2018-06" db="EMBL/GenBank/DDBJ databases">
        <title>Whole genome sequencing of Candida tropicalis (genome annotated by CSBL at Korea University).</title>
        <authorList>
            <person name="Ahn J."/>
        </authorList>
    </citation>
    <scope>NUCLEOTIDE SEQUENCE [LARGE SCALE GENOMIC DNA]</scope>
    <source>
        <strain evidence="5 6">ATCC 20962</strain>
    </source>
</reference>
<dbReference type="InterPro" id="IPR013258">
    <property type="entry name" value="Striatin_N"/>
</dbReference>
<dbReference type="PANTHER" id="PTHR15653:SF0">
    <property type="entry name" value="CONNECTOR OF KINASE TO AP-1, ISOFORM E"/>
    <property type="match status" value="1"/>
</dbReference>
<keyword evidence="1 2" id="KW-0175">Coiled coil</keyword>
<protein>
    <recommendedName>
        <fullName evidence="4">Striatin N-terminal domain-containing protein</fullName>
    </recommendedName>
</protein>
<accession>A0A367YJU9</accession>
<dbReference type="Proteomes" id="UP000253472">
    <property type="component" value="Unassembled WGS sequence"/>
</dbReference>
<evidence type="ECO:0000313" key="6">
    <source>
        <dbReference type="Proteomes" id="UP000253472"/>
    </source>
</evidence>
<gene>
    <name evidence="5" type="ORF">Cantr_01769</name>
</gene>
<dbReference type="InterPro" id="IPR051488">
    <property type="entry name" value="WD_repeat_striatin"/>
</dbReference>
<dbReference type="PANTHER" id="PTHR15653">
    <property type="entry name" value="STRIATIN"/>
    <property type="match status" value="1"/>
</dbReference>
<name>A0A367YJU9_9ASCO</name>
<evidence type="ECO:0000256" key="2">
    <source>
        <dbReference type="SAM" id="Coils"/>
    </source>
</evidence>
<feature type="compositionally biased region" description="Acidic residues" evidence="3">
    <location>
        <begin position="306"/>
        <end position="317"/>
    </location>
</feature>
<evidence type="ECO:0000256" key="3">
    <source>
        <dbReference type="SAM" id="MobiDB-lite"/>
    </source>
</evidence>
<evidence type="ECO:0000259" key="4">
    <source>
        <dbReference type="Pfam" id="PF08232"/>
    </source>
</evidence>
<sequence length="579" mass="64874">MAPPKSSSTNNSQINPQTQWLSSNNNNNNSNNTSNSIGNNSGSNNITKLNQSSSGPDAPYTLPGVINYLTSEFTNLERFKIMTNLEKNEMKFKIIQLQGELTTLKYNNEKQQLKIKELEEENNQLRLKLNGDAKDEIENLEKSETADLNEVDLQMIKKSRQQLTNSMREVVTLLKAPTTTSRTSNILTNNNNNDFDALLNSPDIDQADDFNFNGNSDYLSSPTKKHNKGTNASSIISQFFSGDLTVEEFEKEKINETTTTTTESLDLDDVLERAITNSSDNITVVLDEDDKQQERELPQQDRHHEDDDDDDDGEEVSFDSGLRSPDPSPDPTINDYADSSYNHFDVFNHDKNTIYLNSMSDDSDRQVKMYMVSDHKLIATHEFDMHSSPKKILNLFPIGIPDTLLIIEKDGDIKCLNITDNSVKEHTITSVQATFQDIESCGLIDFSIKSNSDSKYFGLCISGQASQNQQFLLKVYQLSYDLATKTITPKEIGSYNKKFLTKGKSANNVQFAGWFNNENLDNETSVVASTSPKSGNSKLAKKTVSCDDVTLAPYEILYKVDGKTIKLNIVLKQSSVFSG</sequence>